<protein>
    <submittedName>
        <fullName evidence="9">Small multidrug resistance protein</fullName>
    </submittedName>
</protein>
<accession>A0A0A1GVK1</accession>
<feature type="transmembrane region" description="Helical" evidence="8">
    <location>
        <begin position="84"/>
        <end position="103"/>
    </location>
</feature>
<dbReference type="AlphaFoldDB" id="A0A0A1GVK1"/>
<feature type="transmembrane region" description="Helical" evidence="8">
    <location>
        <begin position="59"/>
        <end position="78"/>
    </location>
</feature>
<comment type="similarity">
    <text evidence="7">Belongs to the drug/metabolite transporter (DMT) superfamily. Small multidrug resistance (SMR) (TC 2.A.7.1) family.</text>
</comment>
<dbReference type="Proteomes" id="UP000031620">
    <property type="component" value="Chromosome"/>
</dbReference>
<evidence type="ECO:0000256" key="2">
    <source>
        <dbReference type="ARBA" id="ARBA00022448"/>
    </source>
</evidence>
<dbReference type="EMBL" id="AP014680">
    <property type="protein sequence ID" value="BAP84883.1"/>
    <property type="molecule type" value="Genomic_DNA"/>
</dbReference>
<dbReference type="InterPro" id="IPR037185">
    <property type="entry name" value="EmrE-like"/>
</dbReference>
<evidence type="ECO:0000256" key="1">
    <source>
        <dbReference type="ARBA" id="ARBA00004651"/>
    </source>
</evidence>
<proteinExistence type="inferred from homology"/>
<evidence type="ECO:0000313" key="9">
    <source>
        <dbReference type="EMBL" id="BAP84883.1"/>
    </source>
</evidence>
<evidence type="ECO:0000313" key="10">
    <source>
        <dbReference type="Proteomes" id="UP000031620"/>
    </source>
</evidence>
<dbReference type="InterPro" id="IPR000390">
    <property type="entry name" value="Small_drug/metabolite_transptr"/>
</dbReference>
<dbReference type="Pfam" id="PF00893">
    <property type="entry name" value="Multi_Drug_Res"/>
    <property type="match status" value="1"/>
</dbReference>
<dbReference type="SUPFAM" id="SSF103481">
    <property type="entry name" value="Multidrug resistance efflux transporter EmrE"/>
    <property type="match status" value="1"/>
</dbReference>
<evidence type="ECO:0000256" key="4">
    <source>
        <dbReference type="ARBA" id="ARBA00022692"/>
    </source>
</evidence>
<reference evidence="9 10" key="1">
    <citation type="submission" date="2014-11" db="EMBL/GenBank/DDBJ databases">
        <title>Complete genome sequence and analysis of Lactobacillus hokkaidonensis LOOC260T.</title>
        <authorList>
            <person name="Tanizawa Y."/>
            <person name="Tohno M."/>
            <person name="Kaminuma E."/>
            <person name="Nakamura Y."/>
            <person name="Arita M."/>
        </authorList>
    </citation>
    <scope>NUCLEOTIDE SEQUENCE [LARGE SCALE GENOMIC DNA]</scope>
    <source>
        <strain evidence="9 10">LOOC260</strain>
    </source>
</reference>
<evidence type="ECO:0000256" key="6">
    <source>
        <dbReference type="ARBA" id="ARBA00023136"/>
    </source>
</evidence>
<dbReference type="Gene3D" id="1.10.3730.20">
    <property type="match status" value="1"/>
</dbReference>
<evidence type="ECO:0000256" key="5">
    <source>
        <dbReference type="ARBA" id="ARBA00022989"/>
    </source>
</evidence>
<keyword evidence="3" id="KW-1003">Cell membrane</keyword>
<dbReference type="HOGENOM" id="CLU_133067_1_1_9"/>
<evidence type="ECO:0000256" key="8">
    <source>
        <dbReference type="SAM" id="Phobius"/>
    </source>
</evidence>
<dbReference type="RefSeq" id="WP_041092431.1">
    <property type="nucleotide sequence ID" value="NZ_AP014680.1"/>
</dbReference>
<organism evidence="9 10">
    <name type="scientific">Paucilactobacillus hokkaidonensis JCM 18461</name>
    <dbReference type="NCBI Taxonomy" id="1291742"/>
    <lineage>
        <taxon>Bacteria</taxon>
        <taxon>Bacillati</taxon>
        <taxon>Bacillota</taxon>
        <taxon>Bacilli</taxon>
        <taxon>Lactobacillales</taxon>
        <taxon>Lactobacillaceae</taxon>
        <taxon>Paucilactobacillus</taxon>
    </lineage>
</organism>
<sequence>MSWIYLVIAGLFEVVWATAMKLSNGFSRIDYSIATIVGMILSFFFLAKATKILSLSLAYPVWTGIGAVGSVLIGVLLFKDQLSLMTWVFVILLVISIVGIKITSSH</sequence>
<dbReference type="STRING" id="1291742.LOOC260_103050"/>
<comment type="subcellular location">
    <subcellularLocation>
        <location evidence="1 7">Cell membrane</location>
        <topology evidence="1 7">Multi-pass membrane protein</topology>
    </subcellularLocation>
</comment>
<keyword evidence="4 7" id="KW-0812">Transmembrane</keyword>
<keyword evidence="6 8" id="KW-0472">Membrane</keyword>
<evidence type="ECO:0000256" key="7">
    <source>
        <dbReference type="RuleBase" id="RU003942"/>
    </source>
</evidence>
<feature type="transmembrane region" description="Helical" evidence="8">
    <location>
        <begin position="27"/>
        <end position="47"/>
    </location>
</feature>
<dbReference type="InterPro" id="IPR045324">
    <property type="entry name" value="Small_multidrug_res"/>
</dbReference>
<evidence type="ECO:0000256" key="3">
    <source>
        <dbReference type="ARBA" id="ARBA00022475"/>
    </source>
</evidence>
<dbReference type="FunFam" id="1.10.3730.20:FF:000001">
    <property type="entry name" value="Quaternary ammonium compound resistance transporter SugE"/>
    <property type="match status" value="1"/>
</dbReference>
<dbReference type="GO" id="GO:0005886">
    <property type="term" value="C:plasma membrane"/>
    <property type="evidence" value="ECO:0007669"/>
    <property type="project" value="UniProtKB-SubCell"/>
</dbReference>
<dbReference type="KEGG" id="lho:LOOC260_103050"/>
<gene>
    <name evidence="9" type="ORF">LOOC260_103050</name>
</gene>
<keyword evidence="2" id="KW-0813">Transport</keyword>
<keyword evidence="5 8" id="KW-1133">Transmembrane helix</keyword>
<dbReference type="PANTHER" id="PTHR30561:SF0">
    <property type="entry name" value="GUANIDINIUM EXPORTER"/>
    <property type="match status" value="1"/>
</dbReference>
<dbReference type="GO" id="GO:0022857">
    <property type="term" value="F:transmembrane transporter activity"/>
    <property type="evidence" value="ECO:0007669"/>
    <property type="project" value="InterPro"/>
</dbReference>
<dbReference type="PANTHER" id="PTHR30561">
    <property type="entry name" value="SMR FAMILY PROTON-DEPENDENT DRUG EFFLUX TRANSPORTER SUGE"/>
    <property type="match status" value="1"/>
</dbReference>
<name>A0A0A1GVK1_9LACO</name>